<name>A0ABN2H9H2_9ACTN</name>
<dbReference type="PANTHER" id="PTHR43167:SF1">
    <property type="entry name" value="PUTATIVE (AFU_ORTHOLOGUE AFUA_6G01830)-RELATED"/>
    <property type="match status" value="1"/>
</dbReference>
<gene>
    <name evidence="2" type="ORF">GCM10009830_34230</name>
</gene>
<keyword evidence="1" id="KW-0472">Membrane</keyword>
<accession>A0ABN2H9H2</accession>
<evidence type="ECO:0000256" key="1">
    <source>
        <dbReference type="SAM" id="Phobius"/>
    </source>
</evidence>
<reference evidence="2 3" key="1">
    <citation type="journal article" date="2019" name="Int. J. Syst. Evol. Microbiol.">
        <title>The Global Catalogue of Microorganisms (GCM) 10K type strain sequencing project: providing services to taxonomists for standard genome sequencing and annotation.</title>
        <authorList>
            <consortium name="The Broad Institute Genomics Platform"/>
            <consortium name="The Broad Institute Genome Sequencing Center for Infectious Disease"/>
            <person name="Wu L."/>
            <person name="Ma J."/>
        </authorList>
    </citation>
    <scope>NUCLEOTIDE SEQUENCE [LARGE SCALE GENOMIC DNA]</scope>
    <source>
        <strain evidence="2 3">JCM 16001</strain>
    </source>
</reference>
<evidence type="ECO:0000313" key="3">
    <source>
        <dbReference type="Proteomes" id="UP001499851"/>
    </source>
</evidence>
<keyword evidence="1" id="KW-0812">Transmembrane</keyword>
<dbReference type="Pfam" id="PF13578">
    <property type="entry name" value="Methyltransf_24"/>
    <property type="match status" value="1"/>
</dbReference>
<comment type="caution">
    <text evidence="2">The sequence shown here is derived from an EMBL/GenBank/DDBJ whole genome shotgun (WGS) entry which is preliminary data.</text>
</comment>
<dbReference type="EMBL" id="BAAAQF010000013">
    <property type="protein sequence ID" value="GAA1684094.1"/>
    <property type="molecule type" value="Genomic_DNA"/>
</dbReference>
<evidence type="ECO:0000313" key="2">
    <source>
        <dbReference type="EMBL" id="GAA1684094.1"/>
    </source>
</evidence>
<dbReference type="CDD" id="cd02440">
    <property type="entry name" value="AdoMet_MTases"/>
    <property type="match status" value="1"/>
</dbReference>
<protein>
    <recommendedName>
        <fullName evidence="4">Class I SAM-dependent methyltransferase</fullName>
    </recommendedName>
</protein>
<organism evidence="2 3">
    <name type="scientific">Glycomyces endophyticus</name>
    <dbReference type="NCBI Taxonomy" id="480996"/>
    <lineage>
        <taxon>Bacteria</taxon>
        <taxon>Bacillati</taxon>
        <taxon>Actinomycetota</taxon>
        <taxon>Actinomycetes</taxon>
        <taxon>Glycomycetales</taxon>
        <taxon>Glycomycetaceae</taxon>
        <taxon>Glycomyces</taxon>
    </lineage>
</organism>
<keyword evidence="1" id="KW-1133">Transmembrane helix</keyword>
<dbReference type="InterPro" id="IPR029063">
    <property type="entry name" value="SAM-dependent_MTases_sf"/>
</dbReference>
<proteinExistence type="predicted"/>
<dbReference type="SUPFAM" id="SSF53335">
    <property type="entry name" value="S-adenosyl-L-methionine-dependent methyltransferases"/>
    <property type="match status" value="1"/>
</dbReference>
<sequence>MINPFRRIPAAVACAAAAAAVLGFIVDGAPLAAYAMLSVAALGGAYAAWHRSRAHQRRLEALVAQQFTAVEESLRKSRAAHAGKIAAVTREVERLGATLDRVAADIEGLSGDRARSAQSAENVDRILTAVDKLPNHTSRVVRAWTRTLYAEMEDLLALYRDIDPDRSLPLLHGWAAGADLARFLYNEVTANGSRNIVECGCGTTTVILAYALKANGAGRVTALEHQPEFAEATRRLLADHGLTEWAQVLDAPLTEVKAGGATALWYDYSGLPHEPVDLVFVDGPPQDIGPEARFPAVPVLFDRLAPDAVIVLDDAHRREERIIGERWSEEFPGFTVEKHRHDYGTLVLRRGVGG</sequence>
<dbReference type="Gene3D" id="3.40.50.150">
    <property type="entry name" value="Vaccinia Virus protein VP39"/>
    <property type="match status" value="1"/>
</dbReference>
<dbReference type="Proteomes" id="UP001499851">
    <property type="component" value="Unassembled WGS sequence"/>
</dbReference>
<dbReference type="RefSeq" id="WP_344488524.1">
    <property type="nucleotide sequence ID" value="NZ_BAAAQF010000013.1"/>
</dbReference>
<dbReference type="PANTHER" id="PTHR43167">
    <property type="entry name" value="PUTATIVE (AFU_ORTHOLOGUE AFUA_6G01830)-RELATED"/>
    <property type="match status" value="1"/>
</dbReference>
<keyword evidence="3" id="KW-1185">Reference proteome</keyword>
<feature type="transmembrane region" description="Helical" evidence="1">
    <location>
        <begin position="33"/>
        <end position="49"/>
    </location>
</feature>
<evidence type="ECO:0008006" key="4">
    <source>
        <dbReference type="Google" id="ProtNLM"/>
    </source>
</evidence>